<dbReference type="InterPro" id="IPR000515">
    <property type="entry name" value="MetI-like"/>
</dbReference>
<feature type="transmembrane region" description="Helical" evidence="11">
    <location>
        <begin position="92"/>
        <end position="116"/>
    </location>
</feature>
<evidence type="ECO:0000256" key="3">
    <source>
        <dbReference type="ARBA" id="ARBA00016947"/>
    </source>
</evidence>
<dbReference type="CDD" id="cd06261">
    <property type="entry name" value="TM_PBP2"/>
    <property type="match status" value="1"/>
</dbReference>
<proteinExistence type="inferred from homology"/>
<dbReference type="PROSITE" id="PS50928">
    <property type="entry name" value="ABC_TM1"/>
    <property type="match status" value="2"/>
</dbReference>
<organism evidence="13 14">
    <name type="scientific">Hoeflea prorocentri</name>
    <dbReference type="NCBI Taxonomy" id="1922333"/>
    <lineage>
        <taxon>Bacteria</taxon>
        <taxon>Pseudomonadati</taxon>
        <taxon>Pseudomonadota</taxon>
        <taxon>Alphaproteobacteria</taxon>
        <taxon>Hyphomicrobiales</taxon>
        <taxon>Rhizobiaceae</taxon>
        <taxon>Hoeflea</taxon>
    </lineage>
</organism>
<gene>
    <name evidence="13" type="primary">thiP</name>
    <name evidence="13" type="ORF">OQ273_22480</name>
</gene>
<feature type="transmembrane region" description="Helical" evidence="11">
    <location>
        <begin position="468"/>
        <end position="490"/>
    </location>
</feature>
<evidence type="ECO:0000256" key="4">
    <source>
        <dbReference type="ARBA" id="ARBA00022448"/>
    </source>
</evidence>
<sequence>MLGRRQTVTGIGAGIFVLCVMAGVIGAAVLALMGAAATFETTGSALFSSYIWKVTQFTLLQACLSTVLSVGLAIPLARALARRQSFPGRRWLVRLLAVPIGLPPIVAALGIIEIWGRQGIINSALLSAGMSEPVSIYGLAGILIAHVFFNMPLATRLLLAQLDRVPPEYWRNASQLGLGSWTVFRLIEWPFMRSNLAPVCGLIFMLCVTSFTLVLLLGGGPAATTIEVAIYQALRFDFDPQRAVALALIQLTLTSVLLAMLALMGGSPSEGGTSGQASQRFPAKGSASLITDFSLICVSALFLLSPLVSVAVSGLLADFTQLLNEAIVWRAIATSLAIALAAALISITMGLCLIRARYAALPFASRHAWARLFRFSTTGASSLVLLVPPIVLGAGWFVLLRSHVDVFAMAPVIVIAVNALMALPFVMRVLEPAHTTHMARTAKLVQSLGIAGINRLVLVDWPGLRRSLLLAMAFAMALSLGDLGAIALFGSQDVITLPYLLLQRMGSYRTSDAAGLALLLGLVCLVLMILADRGRTNSHGSEL</sequence>
<dbReference type="AlphaFoldDB" id="A0A9X3UMS7"/>
<comment type="caution">
    <text evidence="13">The sequence shown here is derived from an EMBL/GenBank/DDBJ whole genome shotgun (WGS) entry which is preliminary data.</text>
</comment>
<evidence type="ECO:0000259" key="12">
    <source>
        <dbReference type="PROSITE" id="PS50928"/>
    </source>
</evidence>
<keyword evidence="4 11" id="KW-0813">Transport</keyword>
<feature type="transmembrane region" description="Helical" evidence="11">
    <location>
        <begin position="243"/>
        <end position="266"/>
    </location>
</feature>
<evidence type="ECO:0000256" key="1">
    <source>
        <dbReference type="ARBA" id="ARBA00004429"/>
    </source>
</evidence>
<comment type="similarity">
    <text evidence="11">Belongs to the binding-protein-dependent transport system permease family.</text>
</comment>
<feature type="transmembrane region" description="Helical" evidence="11">
    <location>
        <begin position="375"/>
        <end position="400"/>
    </location>
</feature>
<protein>
    <recommendedName>
        <fullName evidence="3">Thiamine transport system permease protein ThiP</fullName>
    </recommendedName>
</protein>
<feature type="transmembrane region" description="Helical" evidence="11">
    <location>
        <begin position="12"/>
        <end position="39"/>
    </location>
</feature>
<dbReference type="Proteomes" id="UP001151234">
    <property type="component" value="Unassembled WGS sequence"/>
</dbReference>
<keyword evidence="7 11" id="KW-0812">Transmembrane</keyword>
<dbReference type="PANTHER" id="PTHR30183:SF9">
    <property type="entry name" value="THIAMINE TRANSPORT SYSTEM PERMEASE PROTEIN THIP"/>
    <property type="match status" value="1"/>
</dbReference>
<evidence type="ECO:0000256" key="5">
    <source>
        <dbReference type="ARBA" id="ARBA00022475"/>
    </source>
</evidence>
<keyword evidence="6" id="KW-0997">Cell inner membrane</keyword>
<dbReference type="SUPFAM" id="SSF161098">
    <property type="entry name" value="MetI-like"/>
    <property type="match status" value="2"/>
</dbReference>
<dbReference type="GO" id="GO:0015888">
    <property type="term" value="P:thiamine transport"/>
    <property type="evidence" value="ECO:0007669"/>
    <property type="project" value="InterPro"/>
</dbReference>
<evidence type="ECO:0000313" key="14">
    <source>
        <dbReference type="Proteomes" id="UP001151234"/>
    </source>
</evidence>
<feature type="domain" description="ABC transmembrane type-1" evidence="12">
    <location>
        <begin position="332"/>
        <end position="531"/>
    </location>
</feature>
<feature type="transmembrane region" description="Helical" evidence="11">
    <location>
        <begin position="406"/>
        <end position="430"/>
    </location>
</feature>
<feature type="transmembrane region" description="Helical" evidence="11">
    <location>
        <begin position="327"/>
        <end position="354"/>
    </location>
</feature>
<feature type="transmembrane region" description="Helical" evidence="11">
    <location>
        <begin position="199"/>
        <end position="223"/>
    </location>
</feature>
<feature type="transmembrane region" description="Helical" evidence="11">
    <location>
        <begin position="136"/>
        <end position="159"/>
    </location>
</feature>
<feature type="transmembrane region" description="Helical" evidence="11">
    <location>
        <begin position="59"/>
        <end position="80"/>
    </location>
</feature>
<keyword evidence="8" id="KW-0677">Repeat</keyword>
<dbReference type="Pfam" id="PF00528">
    <property type="entry name" value="BPD_transp_1"/>
    <property type="match status" value="1"/>
</dbReference>
<evidence type="ECO:0000256" key="2">
    <source>
        <dbReference type="ARBA" id="ARBA00011650"/>
    </source>
</evidence>
<evidence type="ECO:0000256" key="10">
    <source>
        <dbReference type="ARBA" id="ARBA00023136"/>
    </source>
</evidence>
<dbReference type="GO" id="GO:0022857">
    <property type="term" value="F:transmembrane transporter activity"/>
    <property type="evidence" value="ECO:0007669"/>
    <property type="project" value="InterPro"/>
</dbReference>
<evidence type="ECO:0000256" key="9">
    <source>
        <dbReference type="ARBA" id="ARBA00022989"/>
    </source>
</evidence>
<evidence type="ECO:0000256" key="6">
    <source>
        <dbReference type="ARBA" id="ARBA00022519"/>
    </source>
</evidence>
<reference evidence="13" key="1">
    <citation type="submission" date="2022-11" db="EMBL/GenBank/DDBJ databases">
        <title>Draft genome sequence of Hoeflea poritis E7-10 and Hoeflea prorocentri PM5-8, separated from scleractinian coral Porites lutea and marine dinoflagellate.</title>
        <authorList>
            <person name="Zhang G."/>
            <person name="Wei Q."/>
            <person name="Cai L."/>
        </authorList>
    </citation>
    <scope>NUCLEOTIDE SEQUENCE</scope>
    <source>
        <strain evidence="13">PM5-8</strain>
    </source>
</reference>
<evidence type="ECO:0000256" key="7">
    <source>
        <dbReference type="ARBA" id="ARBA00022692"/>
    </source>
</evidence>
<dbReference type="InterPro" id="IPR005947">
    <property type="entry name" value="ThiP_ABC_transpt"/>
</dbReference>
<evidence type="ECO:0000256" key="8">
    <source>
        <dbReference type="ARBA" id="ARBA00022737"/>
    </source>
</evidence>
<dbReference type="InterPro" id="IPR035906">
    <property type="entry name" value="MetI-like_sf"/>
</dbReference>
<evidence type="ECO:0000256" key="11">
    <source>
        <dbReference type="RuleBase" id="RU363032"/>
    </source>
</evidence>
<dbReference type="GO" id="GO:0005886">
    <property type="term" value="C:plasma membrane"/>
    <property type="evidence" value="ECO:0007669"/>
    <property type="project" value="UniProtKB-SubCell"/>
</dbReference>
<accession>A0A9X3UMS7</accession>
<feature type="transmembrane region" description="Helical" evidence="11">
    <location>
        <begin position="510"/>
        <end position="531"/>
    </location>
</feature>
<dbReference type="PANTHER" id="PTHR30183">
    <property type="entry name" value="MOLYBDENUM TRANSPORT SYSTEM PERMEASE PROTEIN MODB"/>
    <property type="match status" value="1"/>
</dbReference>
<evidence type="ECO:0000313" key="13">
    <source>
        <dbReference type="EMBL" id="MDA5401357.1"/>
    </source>
</evidence>
<keyword evidence="5" id="KW-1003">Cell membrane</keyword>
<comment type="subunit">
    <text evidence="2">The complex is composed of two ATP-binding proteins (ThiQ), two transmembrane proteins (ThiP) and a solute-binding protein (ThiB).</text>
</comment>
<dbReference type="EMBL" id="JAPJZI010000002">
    <property type="protein sequence ID" value="MDA5401357.1"/>
    <property type="molecule type" value="Genomic_DNA"/>
</dbReference>
<keyword evidence="9 11" id="KW-1133">Transmembrane helix</keyword>
<dbReference type="Gene3D" id="1.10.3720.10">
    <property type="entry name" value="MetI-like"/>
    <property type="match status" value="2"/>
</dbReference>
<dbReference type="RefSeq" id="WP_267993346.1">
    <property type="nucleotide sequence ID" value="NZ_JAPJZI010000002.1"/>
</dbReference>
<dbReference type="NCBIfam" id="TIGR01253">
    <property type="entry name" value="thiP"/>
    <property type="match status" value="1"/>
</dbReference>
<keyword evidence="10 11" id="KW-0472">Membrane</keyword>
<feature type="transmembrane region" description="Helical" evidence="11">
    <location>
        <begin position="287"/>
        <end position="307"/>
    </location>
</feature>
<keyword evidence="14" id="KW-1185">Reference proteome</keyword>
<feature type="domain" description="ABC transmembrane type-1" evidence="12">
    <location>
        <begin position="55"/>
        <end position="262"/>
    </location>
</feature>
<comment type="subcellular location">
    <subcellularLocation>
        <location evidence="1">Cell inner membrane</location>
        <topology evidence="1">Multi-pass membrane protein</topology>
    </subcellularLocation>
    <subcellularLocation>
        <location evidence="11">Cell membrane</location>
        <topology evidence="11">Multi-pass membrane protein</topology>
    </subcellularLocation>
</comment>
<name>A0A9X3UMS7_9HYPH</name>